<evidence type="ECO:0000313" key="9">
    <source>
        <dbReference type="Proteomes" id="UP001499878"/>
    </source>
</evidence>
<accession>A0ABP9TF45</accession>
<sequence length="244" mass="26439">MHGAAVILSKTKLTDRIPLHMRASDGVKITGFDYPSCENMGLVKMDSLGLRDLGVIDHAIGNIRENRGVKLATVDPMDGDTSTVVIPLDDKKTFELLGRGDTFGVFQLDGGGMRALLKLMEPPRFEDIAAALALYRPGPMAAKAHTNYALAQRRHAQPSSTSAMSLCGRRNRRRTRSADACTGTQVHAADVEGRAAGSDPARLRRARRWAVSYSLSPTSPQPRRAAAERTRPQSSSRSVNSSKS</sequence>
<organism evidence="8 9">
    <name type="scientific">Streptomyces thinghirensis</name>
    <dbReference type="NCBI Taxonomy" id="551547"/>
    <lineage>
        <taxon>Bacteria</taxon>
        <taxon>Bacillati</taxon>
        <taxon>Actinomycetota</taxon>
        <taxon>Actinomycetes</taxon>
        <taxon>Kitasatosporales</taxon>
        <taxon>Streptomycetaceae</taxon>
        <taxon>Streptomyces</taxon>
    </lineage>
</organism>
<feature type="region of interest" description="Disordered" evidence="5">
    <location>
        <begin position="210"/>
        <end position="244"/>
    </location>
</feature>
<evidence type="ECO:0000256" key="4">
    <source>
        <dbReference type="ARBA" id="ARBA00022932"/>
    </source>
</evidence>
<dbReference type="Pfam" id="PF07733">
    <property type="entry name" value="DNA_pol3_alpha"/>
    <property type="match status" value="1"/>
</dbReference>
<evidence type="ECO:0000256" key="5">
    <source>
        <dbReference type="SAM" id="MobiDB-lite"/>
    </source>
</evidence>
<evidence type="ECO:0000259" key="6">
    <source>
        <dbReference type="Pfam" id="PF07733"/>
    </source>
</evidence>
<feature type="region of interest" description="Disordered" evidence="5">
    <location>
        <begin position="151"/>
        <end position="184"/>
    </location>
</feature>
<comment type="caution">
    <text evidence="8">The sequence shown here is derived from an EMBL/GenBank/DDBJ whole genome shotgun (WGS) entry which is preliminary data.</text>
</comment>
<gene>
    <name evidence="8" type="ORF">GCM10023323_67660</name>
</gene>
<evidence type="ECO:0008006" key="10">
    <source>
        <dbReference type="Google" id="ProtNLM"/>
    </source>
</evidence>
<dbReference type="Pfam" id="PF17657">
    <property type="entry name" value="DNA_pol3_finger"/>
    <property type="match status" value="1"/>
</dbReference>
<evidence type="ECO:0000256" key="2">
    <source>
        <dbReference type="ARBA" id="ARBA00022695"/>
    </source>
</evidence>
<dbReference type="PANTHER" id="PTHR32294">
    <property type="entry name" value="DNA POLYMERASE III SUBUNIT ALPHA"/>
    <property type="match status" value="1"/>
</dbReference>
<dbReference type="InterPro" id="IPR004805">
    <property type="entry name" value="DnaE2/DnaE/PolC"/>
</dbReference>
<dbReference type="Proteomes" id="UP001499878">
    <property type="component" value="Unassembled WGS sequence"/>
</dbReference>
<keyword evidence="1" id="KW-0808">Transferase</keyword>
<dbReference type="InterPro" id="IPR011708">
    <property type="entry name" value="DNA_pol3_alpha_NTPase_dom"/>
</dbReference>
<evidence type="ECO:0000259" key="7">
    <source>
        <dbReference type="Pfam" id="PF17657"/>
    </source>
</evidence>
<keyword evidence="3" id="KW-0235">DNA replication</keyword>
<keyword evidence="2" id="KW-0548">Nucleotidyltransferase</keyword>
<name>A0ABP9TF45_9ACTN</name>
<dbReference type="PANTHER" id="PTHR32294:SF0">
    <property type="entry name" value="DNA POLYMERASE III SUBUNIT ALPHA"/>
    <property type="match status" value="1"/>
</dbReference>
<keyword evidence="4" id="KW-0239">DNA-directed DNA polymerase</keyword>
<dbReference type="InterPro" id="IPR040982">
    <property type="entry name" value="DNA_pol3_finger"/>
</dbReference>
<evidence type="ECO:0000256" key="1">
    <source>
        <dbReference type="ARBA" id="ARBA00022679"/>
    </source>
</evidence>
<evidence type="ECO:0000256" key="3">
    <source>
        <dbReference type="ARBA" id="ARBA00022705"/>
    </source>
</evidence>
<reference evidence="9" key="1">
    <citation type="journal article" date="2019" name="Int. J. Syst. Evol. Microbiol.">
        <title>The Global Catalogue of Microorganisms (GCM) 10K type strain sequencing project: providing services to taxonomists for standard genome sequencing and annotation.</title>
        <authorList>
            <consortium name="The Broad Institute Genomics Platform"/>
            <consortium name="The Broad Institute Genome Sequencing Center for Infectious Disease"/>
            <person name="Wu L."/>
            <person name="Ma J."/>
        </authorList>
    </citation>
    <scope>NUCLEOTIDE SEQUENCE [LARGE SCALE GENOMIC DNA]</scope>
    <source>
        <strain evidence="9">JCM 18306</strain>
    </source>
</reference>
<feature type="compositionally biased region" description="Low complexity" evidence="5">
    <location>
        <begin position="234"/>
        <end position="244"/>
    </location>
</feature>
<keyword evidence="9" id="KW-1185">Reference proteome</keyword>
<protein>
    <recommendedName>
        <fullName evidence="10">DNA-directed DNA polymerase</fullName>
    </recommendedName>
</protein>
<proteinExistence type="predicted"/>
<dbReference type="EMBL" id="BAABJR010000024">
    <property type="protein sequence ID" value="GAA5216074.1"/>
    <property type="molecule type" value="Genomic_DNA"/>
</dbReference>
<evidence type="ECO:0000313" key="8">
    <source>
        <dbReference type="EMBL" id="GAA5216074.1"/>
    </source>
</evidence>
<feature type="domain" description="Bacterial DNA polymerase III alpha subunit NTPase" evidence="6">
    <location>
        <begin position="1"/>
        <end position="49"/>
    </location>
</feature>
<feature type="domain" description="DNA polymerase III alpha subunit finger" evidence="7">
    <location>
        <begin position="52"/>
        <end position="156"/>
    </location>
</feature>